<dbReference type="Pfam" id="PF01551">
    <property type="entry name" value="Peptidase_M23"/>
    <property type="match status" value="1"/>
</dbReference>
<dbReference type="SUPFAM" id="SSF51261">
    <property type="entry name" value="Duplicated hybrid motif"/>
    <property type="match status" value="1"/>
</dbReference>
<evidence type="ECO:0000313" key="5">
    <source>
        <dbReference type="Proteomes" id="UP001500755"/>
    </source>
</evidence>
<dbReference type="PANTHER" id="PTHR21666:SF270">
    <property type="entry name" value="MUREIN HYDROLASE ACTIVATOR ENVC"/>
    <property type="match status" value="1"/>
</dbReference>
<dbReference type="InterPro" id="IPR058593">
    <property type="entry name" value="ARB_07466-like_C"/>
</dbReference>
<gene>
    <name evidence="4" type="ORF">GCM10009755_14120</name>
</gene>
<evidence type="ECO:0000313" key="4">
    <source>
        <dbReference type="EMBL" id="GAA2005581.1"/>
    </source>
</evidence>
<evidence type="ECO:0000259" key="2">
    <source>
        <dbReference type="Pfam" id="PF01551"/>
    </source>
</evidence>
<dbReference type="Proteomes" id="UP001500755">
    <property type="component" value="Unassembled WGS sequence"/>
</dbReference>
<keyword evidence="5" id="KW-1185">Reference proteome</keyword>
<feature type="domain" description="ARB-07466-like C-terminal" evidence="3">
    <location>
        <begin position="420"/>
        <end position="527"/>
    </location>
</feature>
<protein>
    <recommendedName>
        <fullName evidence="6">Metalloendopeptidase</fullName>
    </recommendedName>
</protein>
<proteinExistence type="predicted"/>
<feature type="region of interest" description="Disordered" evidence="1">
    <location>
        <begin position="383"/>
        <end position="420"/>
    </location>
</feature>
<evidence type="ECO:0000256" key="1">
    <source>
        <dbReference type="SAM" id="MobiDB-lite"/>
    </source>
</evidence>
<dbReference type="InterPro" id="IPR011055">
    <property type="entry name" value="Dup_hybrid_motif"/>
</dbReference>
<dbReference type="CDD" id="cd12797">
    <property type="entry name" value="M23_peptidase"/>
    <property type="match status" value="1"/>
</dbReference>
<name>A0ABP5ER81_9MICO</name>
<comment type="caution">
    <text evidence="4">The sequence shown here is derived from an EMBL/GenBank/DDBJ whole genome shotgun (WGS) entry which is preliminary data.</text>
</comment>
<dbReference type="Pfam" id="PF26571">
    <property type="entry name" value="VldE"/>
    <property type="match status" value="1"/>
</dbReference>
<dbReference type="InterPro" id="IPR016047">
    <property type="entry name" value="M23ase_b-sheet_dom"/>
</dbReference>
<dbReference type="PANTHER" id="PTHR21666">
    <property type="entry name" value="PEPTIDASE-RELATED"/>
    <property type="match status" value="1"/>
</dbReference>
<accession>A0ABP5ER81</accession>
<feature type="compositionally biased region" description="Acidic residues" evidence="1">
    <location>
        <begin position="408"/>
        <end position="418"/>
    </location>
</feature>
<organism evidence="4 5">
    <name type="scientific">Brevibacterium samyangense</name>
    <dbReference type="NCBI Taxonomy" id="366888"/>
    <lineage>
        <taxon>Bacteria</taxon>
        <taxon>Bacillati</taxon>
        <taxon>Actinomycetota</taxon>
        <taxon>Actinomycetes</taxon>
        <taxon>Micrococcales</taxon>
        <taxon>Brevibacteriaceae</taxon>
        <taxon>Brevibacterium</taxon>
    </lineage>
</organism>
<evidence type="ECO:0008006" key="6">
    <source>
        <dbReference type="Google" id="ProtNLM"/>
    </source>
</evidence>
<dbReference type="InterPro" id="IPR050570">
    <property type="entry name" value="Cell_wall_metabolism_enzyme"/>
</dbReference>
<sequence length="547" mass="56611">MVKKLLIIGLALVLFGPASILLAIGVLMNPAAANCVVPGGSVPVGNVPDSLTVTTANGETFTLNKTQLTHAATITTVGGGIEGVGRPGITIALMAALTESTLRMLANTGSYPESGDFPNDGNGSDHDSLGLFQMRPQSGWGTVAELMDPQYQAQAFFGGPNGPNYPSPRGLLDIPGWQQMDPGEAAQAVEVSAYPDRYRNYEPVAEAILDALTGASGGVGQAGPASAVAAAGPVAAAARVVFPLPEGTWMLTSSFGPRIHPITGEPSFHTGTDFAAPDGTPILAAADGVVTVAEFSGGYGGLIVIEHHINGQVMATAYAHMWQHGIHVATGDRVVAGQHIGDVGSSGNSTGPHLHFEVRPGGTNAEAVDAAAWLNAHDAADLPEATVGSPSGCDTSGGTAGEPAPLDGDPDQMVDDPTSDGQITARMAHLMTQARAAFPDSSWACYSPRPGTTSEHPLGRACDITFGNRIGTHPTPAQLEDGWRVTNWMKDHAEALGVEYLIWQGQIWSLARDAEGWRPYNGGGMHDPDDVTGGHYDHLHVTVRAGA</sequence>
<evidence type="ECO:0000259" key="3">
    <source>
        <dbReference type="Pfam" id="PF26571"/>
    </source>
</evidence>
<dbReference type="EMBL" id="BAAANO010000013">
    <property type="protein sequence ID" value="GAA2005581.1"/>
    <property type="molecule type" value="Genomic_DNA"/>
</dbReference>
<feature type="compositionally biased region" description="Polar residues" evidence="1">
    <location>
        <begin position="388"/>
        <end position="397"/>
    </location>
</feature>
<dbReference type="RefSeq" id="WP_344308273.1">
    <property type="nucleotide sequence ID" value="NZ_BAAANO010000013.1"/>
</dbReference>
<reference evidence="5" key="1">
    <citation type="journal article" date="2019" name="Int. J. Syst. Evol. Microbiol.">
        <title>The Global Catalogue of Microorganisms (GCM) 10K type strain sequencing project: providing services to taxonomists for standard genome sequencing and annotation.</title>
        <authorList>
            <consortium name="The Broad Institute Genomics Platform"/>
            <consortium name="The Broad Institute Genome Sequencing Center for Infectious Disease"/>
            <person name="Wu L."/>
            <person name="Ma J."/>
        </authorList>
    </citation>
    <scope>NUCLEOTIDE SEQUENCE [LARGE SCALE GENOMIC DNA]</scope>
    <source>
        <strain evidence="5">JCM 14546</strain>
    </source>
</reference>
<feature type="domain" description="M23ase beta-sheet core" evidence="2">
    <location>
        <begin position="268"/>
        <end position="363"/>
    </location>
</feature>
<dbReference type="Gene3D" id="2.70.70.10">
    <property type="entry name" value="Glucose Permease (Domain IIA)"/>
    <property type="match status" value="1"/>
</dbReference>